<dbReference type="EMBL" id="UYRU01060876">
    <property type="protein sequence ID" value="VDN14941.1"/>
    <property type="molecule type" value="Genomic_DNA"/>
</dbReference>
<accession>A0A3P7MAL6</accession>
<dbReference type="PROSITE" id="PS51257">
    <property type="entry name" value="PROKAR_LIPOPROTEIN"/>
    <property type="match status" value="1"/>
</dbReference>
<dbReference type="OrthoDB" id="10542794at2759"/>
<name>A0A3P7MAL6_DIBLA</name>
<proteinExistence type="predicted"/>
<gene>
    <name evidence="2" type="ORF">DILT_LOCUS10772</name>
</gene>
<sequence>MLSTNGKPPLTQSSVAACEEEEEEEKKKKWTTTTAELPVQGQPLSLTAGINGNKEDNVIPWYSRSAALQRGSDVDFKPYESKHIDTTTVAEADTSLMQVSPSVNQKVLELLDNWPANGGKHDIKTTPEPDVLYAGRSTSPIDHKFEDIIFYARTFNEDLQGYILEAKVKRQYAGCDFVAPSVATTKTQPSSMVYSTATAPTTAPIPTNDGSDVDEKIENTEHRIIYASRCQS</sequence>
<keyword evidence="3" id="KW-1185">Reference proteome</keyword>
<feature type="compositionally biased region" description="Polar residues" evidence="1">
    <location>
        <begin position="1"/>
        <end position="15"/>
    </location>
</feature>
<evidence type="ECO:0000256" key="1">
    <source>
        <dbReference type="SAM" id="MobiDB-lite"/>
    </source>
</evidence>
<feature type="region of interest" description="Disordered" evidence="1">
    <location>
        <begin position="1"/>
        <end position="35"/>
    </location>
</feature>
<evidence type="ECO:0000313" key="3">
    <source>
        <dbReference type="Proteomes" id="UP000281553"/>
    </source>
</evidence>
<protein>
    <submittedName>
        <fullName evidence="2">Uncharacterized protein</fullName>
    </submittedName>
</protein>
<evidence type="ECO:0000313" key="2">
    <source>
        <dbReference type="EMBL" id="VDN14941.1"/>
    </source>
</evidence>
<dbReference type="AlphaFoldDB" id="A0A3P7MAL6"/>
<organism evidence="2 3">
    <name type="scientific">Dibothriocephalus latus</name>
    <name type="common">Fish tapeworm</name>
    <name type="synonym">Diphyllobothrium latum</name>
    <dbReference type="NCBI Taxonomy" id="60516"/>
    <lineage>
        <taxon>Eukaryota</taxon>
        <taxon>Metazoa</taxon>
        <taxon>Spiralia</taxon>
        <taxon>Lophotrochozoa</taxon>
        <taxon>Platyhelminthes</taxon>
        <taxon>Cestoda</taxon>
        <taxon>Eucestoda</taxon>
        <taxon>Diphyllobothriidea</taxon>
        <taxon>Diphyllobothriidae</taxon>
        <taxon>Dibothriocephalus</taxon>
    </lineage>
</organism>
<dbReference type="Proteomes" id="UP000281553">
    <property type="component" value="Unassembled WGS sequence"/>
</dbReference>
<reference evidence="2 3" key="1">
    <citation type="submission" date="2018-11" db="EMBL/GenBank/DDBJ databases">
        <authorList>
            <consortium name="Pathogen Informatics"/>
        </authorList>
    </citation>
    <scope>NUCLEOTIDE SEQUENCE [LARGE SCALE GENOMIC DNA]</scope>
</reference>